<reference evidence="1 2" key="1">
    <citation type="submission" date="2024-09" db="EMBL/GenBank/DDBJ databases">
        <authorList>
            <person name="Sun Q."/>
            <person name="Mori K."/>
        </authorList>
    </citation>
    <scope>NUCLEOTIDE SEQUENCE [LARGE SCALE GENOMIC DNA]</scope>
    <source>
        <strain evidence="1 2">NCAIM B.02301</strain>
    </source>
</reference>
<evidence type="ECO:0000313" key="2">
    <source>
        <dbReference type="Proteomes" id="UP001589833"/>
    </source>
</evidence>
<comment type="caution">
    <text evidence="1">The sequence shown here is derived from an EMBL/GenBank/DDBJ whole genome shotgun (WGS) entry which is preliminary data.</text>
</comment>
<sequence>MMELHNEQMKNNYEMQRNVMYNALINSKRGKNSRIIPLFTENDERTTLEIMDERKELFGDEILTR</sequence>
<protein>
    <submittedName>
        <fullName evidence="1">Uncharacterized protein</fullName>
    </submittedName>
</protein>
<name>A0ABV6NGA7_9BACI</name>
<organism evidence="1 2">
    <name type="scientific">Halalkalibacter alkalisediminis</name>
    <dbReference type="NCBI Taxonomy" id="935616"/>
    <lineage>
        <taxon>Bacteria</taxon>
        <taxon>Bacillati</taxon>
        <taxon>Bacillota</taxon>
        <taxon>Bacilli</taxon>
        <taxon>Bacillales</taxon>
        <taxon>Bacillaceae</taxon>
        <taxon>Halalkalibacter</taxon>
    </lineage>
</organism>
<proteinExistence type="predicted"/>
<gene>
    <name evidence="1" type="ORF">ACFFH4_11575</name>
</gene>
<dbReference type="EMBL" id="JBHLTR010000016">
    <property type="protein sequence ID" value="MFC0559686.1"/>
    <property type="molecule type" value="Genomic_DNA"/>
</dbReference>
<dbReference type="Proteomes" id="UP001589833">
    <property type="component" value="Unassembled WGS sequence"/>
</dbReference>
<keyword evidence="2" id="KW-1185">Reference proteome</keyword>
<dbReference type="RefSeq" id="WP_273845716.1">
    <property type="nucleotide sequence ID" value="NZ_JAQQWT010000014.1"/>
</dbReference>
<accession>A0ABV6NGA7</accession>
<evidence type="ECO:0000313" key="1">
    <source>
        <dbReference type="EMBL" id="MFC0559686.1"/>
    </source>
</evidence>